<dbReference type="PANTHER" id="PTHR44688:SF16">
    <property type="entry name" value="DNA-BINDING TRANSCRIPTIONAL ACTIVATOR DEVR_DOSR"/>
    <property type="match status" value="1"/>
</dbReference>
<dbReference type="PROSITE" id="PS50043">
    <property type="entry name" value="HTH_LUXR_2"/>
    <property type="match status" value="1"/>
</dbReference>
<evidence type="ECO:0000256" key="1">
    <source>
        <dbReference type="ARBA" id="ARBA00023015"/>
    </source>
</evidence>
<dbReference type="PRINTS" id="PR00038">
    <property type="entry name" value="HTHLUXR"/>
</dbReference>
<protein>
    <submittedName>
        <fullName evidence="5">LuxR C-terminal-related transcriptional regulator</fullName>
    </submittedName>
</protein>
<keyword evidence="2" id="KW-0238">DNA-binding</keyword>
<dbReference type="Pfam" id="PF00196">
    <property type="entry name" value="GerE"/>
    <property type="match status" value="1"/>
</dbReference>
<accession>A0ABY8GGK9</accession>
<feature type="domain" description="HTH luxR-type" evidence="4">
    <location>
        <begin position="140"/>
        <end position="205"/>
    </location>
</feature>
<dbReference type="Proteomes" id="UP001222680">
    <property type="component" value="Chromosome"/>
</dbReference>
<keyword evidence="1" id="KW-0805">Transcription regulation</keyword>
<keyword evidence="3" id="KW-0804">Transcription</keyword>
<dbReference type="Gene3D" id="1.10.10.10">
    <property type="entry name" value="Winged helix-like DNA-binding domain superfamily/Winged helix DNA-binding domain"/>
    <property type="match status" value="1"/>
</dbReference>
<dbReference type="SUPFAM" id="SSF46894">
    <property type="entry name" value="C-terminal effector domain of the bipartite response regulators"/>
    <property type="match status" value="1"/>
</dbReference>
<evidence type="ECO:0000256" key="3">
    <source>
        <dbReference type="ARBA" id="ARBA00023163"/>
    </source>
</evidence>
<dbReference type="InterPro" id="IPR000792">
    <property type="entry name" value="Tscrpt_reg_LuxR_C"/>
</dbReference>
<name>A0ABY8GGK9_EDWIC</name>
<dbReference type="InterPro" id="IPR016032">
    <property type="entry name" value="Sig_transdc_resp-reg_C-effctor"/>
</dbReference>
<evidence type="ECO:0000259" key="4">
    <source>
        <dbReference type="PROSITE" id="PS50043"/>
    </source>
</evidence>
<evidence type="ECO:0000313" key="5">
    <source>
        <dbReference type="EMBL" id="WFN96640.1"/>
    </source>
</evidence>
<sequence length="207" mass="23369">MMATSHNILKKKNGLSLITYPTLQSMLLVDVLNNYLGVPICLCDATRNSNYLLGDCSLIIFDTMLLDGDPTQRACWLEAIFNRRVGPRIILINVGTYDEVLAWCQHGNIIAVFPAKTHQQALIRRLRTLLMAAQEEGPGYMTPTPRLTLRELEVLKAMQQGASNLDISRILYISKNTVRTHVYNIFKKISVKNRIQAVIWADTHLCG</sequence>
<gene>
    <name evidence="5" type="ORF">MAY91_00090</name>
</gene>
<dbReference type="CDD" id="cd06170">
    <property type="entry name" value="LuxR_C_like"/>
    <property type="match status" value="1"/>
</dbReference>
<proteinExistence type="predicted"/>
<organism evidence="5 6">
    <name type="scientific">Edwardsiella ictaluri</name>
    <dbReference type="NCBI Taxonomy" id="67780"/>
    <lineage>
        <taxon>Bacteria</taxon>
        <taxon>Pseudomonadati</taxon>
        <taxon>Pseudomonadota</taxon>
        <taxon>Gammaproteobacteria</taxon>
        <taxon>Enterobacterales</taxon>
        <taxon>Hafniaceae</taxon>
        <taxon>Edwardsiella</taxon>
    </lineage>
</organism>
<keyword evidence="6" id="KW-1185">Reference proteome</keyword>
<evidence type="ECO:0000313" key="6">
    <source>
        <dbReference type="Proteomes" id="UP001222680"/>
    </source>
</evidence>
<reference evidence="5 6" key="1">
    <citation type="submission" date="2022-02" db="EMBL/GenBank/DDBJ databases">
        <title>Phenotypic, genotypic and serological characterization of Edwardsiella ictaluri from catfish and ornamental fish species.</title>
        <authorList>
            <person name="Rose D."/>
            <person name="Tekedar H.C."/>
            <person name="Waldbieser G.C."/>
            <person name="Aarattuthodi S."/>
            <person name="Griffin M.J."/>
        </authorList>
    </citation>
    <scope>NUCLEOTIDE SEQUENCE [LARGE SCALE GENOMIC DNA]</scope>
    <source>
        <strain evidence="5 6">13 TAL-140 K3</strain>
    </source>
</reference>
<dbReference type="PANTHER" id="PTHR44688">
    <property type="entry name" value="DNA-BINDING TRANSCRIPTIONAL ACTIVATOR DEVR_DOSR"/>
    <property type="match status" value="1"/>
</dbReference>
<dbReference type="GeneID" id="69539427"/>
<dbReference type="SMART" id="SM00421">
    <property type="entry name" value="HTH_LUXR"/>
    <property type="match status" value="1"/>
</dbReference>
<dbReference type="EMBL" id="CP092014">
    <property type="protein sequence ID" value="WFN96640.1"/>
    <property type="molecule type" value="Genomic_DNA"/>
</dbReference>
<evidence type="ECO:0000256" key="2">
    <source>
        <dbReference type="ARBA" id="ARBA00023125"/>
    </source>
</evidence>
<dbReference type="PROSITE" id="PS00622">
    <property type="entry name" value="HTH_LUXR_1"/>
    <property type="match status" value="1"/>
</dbReference>
<dbReference type="RefSeq" id="WP_035609916.1">
    <property type="nucleotide sequence ID" value="NZ_AP028097.1"/>
</dbReference>
<dbReference type="InterPro" id="IPR036388">
    <property type="entry name" value="WH-like_DNA-bd_sf"/>
</dbReference>